<evidence type="ECO:0000313" key="1">
    <source>
        <dbReference type="EMBL" id="JAP11617.1"/>
    </source>
</evidence>
<reference evidence="1" key="1">
    <citation type="submission" date="2015-12" db="EMBL/GenBank/DDBJ databases">
        <title>Gene expression during late stages of embryo sac development: a critical building block for successful pollen-pistil interactions.</title>
        <authorList>
            <person name="Liu Y."/>
            <person name="Joly V."/>
            <person name="Sabar M."/>
            <person name="Matton D.P."/>
        </authorList>
    </citation>
    <scope>NUCLEOTIDE SEQUENCE</scope>
</reference>
<accession>A0A0V0GTZ2</accession>
<sequence length="84" mass="10105">MPKVHIHEYLNYTEDKGKLLSLKNIHDFLLTRLSKIHTAVDPENLTSRRIESFFFPDNREIRILRNLRIIDPFLYPFPLKNILD</sequence>
<name>A0A0V0GTZ2_SOLCH</name>
<protein>
    <submittedName>
        <fullName evidence="1">Putative ovule protein</fullName>
    </submittedName>
</protein>
<dbReference type="AlphaFoldDB" id="A0A0V0GTZ2"/>
<proteinExistence type="predicted"/>
<organism evidence="1">
    <name type="scientific">Solanum chacoense</name>
    <name type="common">Chaco potato</name>
    <dbReference type="NCBI Taxonomy" id="4108"/>
    <lineage>
        <taxon>Eukaryota</taxon>
        <taxon>Viridiplantae</taxon>
        <taxon>Streptophyta</taxon>
        <taxon>Embryophyta</taxon>
        <taxon>Tracheophyta</taxon>
        <taxon>Spermatophyta</taxon>
        <taxon>Magnoliopsida</taxon>
        <taxon>eudicotyledons</taxon>
        <taxon>Gunneridae</taxon>
        <taxon>Pentapetalae</taxon>
        <taxon>asterids</taxon>
        <taxon>lamiids</taxon>
        <taxon>Solanales</taxon>
        <taxon>Solanaceae</taxon>
        <taxon>Solanoideae</taxon>
        <taxon>Solaneae</taxon>
        <taxon>Solanum</taxon>
    </lineage>
</organism>
<dbReference type="EMBL" id="GEDG01031021">
    <property type="protein sequence ID" value="JAP11617.1"/>
    <property type="molecule type" value="Transcribed_RNA"/>
</dbReference>